<dbReference type="InterPro" id="IPR007657">
    <property type="entry name" value="Glycosyltransferase_61"/>
</dbReference>
<dbReference type="Pfam" id="PF04577">
    <property type="entry name" value="Glyco_transf_61"/>
    <property type="match status" value="1"/>
</dbReference>
<evidence type="ECO:0000256" key="1">
    <source>
        <dbReference type="ARBA" id="ARBA00022676"/>
    </source>
</evidence>
<evidence type="ECO:0000259" key="5">
    <source>
        <dbReference type="Pfam" id="PF04577"/>
    </source>
</evidence>
<evidence type="ECO:0000256" key="4">
    <source>
        <dbReference type="SAM" id="Phobius"/>
    </source>
</evidence>
<name>A0ABP0V5H2_9BRYO</name>
<keyword evidence="4" id="KW-1133">Transmembrane helix</keyword>
<keyword evidence="2" id="KW-0808">Transferase</keyword>
<evidence type="ECO:0000313" key="7">
    <source>
        <dbReference type="Proteomes" id="UP001497444"/>
    </source>
</evidence>
<dbReference type="Proteomes" id="UP001497444">
    <property type="component" value="Unassembled WGS sequence"/>
</dbReference>
<evidence type="ECO:0000256" key="2">
    <source>
        <dbReference type="ARBA" id="ARBA00022679"/>
    </source>
</evidence>
<reference evidence="6" key="1">
    <citation type="submission" date="2024-02" db="EMBL/GenBank/DDBJ databases">
        <authorList>
            <consortium name="ELIXIR-Norway"/>
            <consortium name="Elixir Norway"/>
        </authorList>
    </citation>
    <scope>NUCLEOTIDE SEQUENCE</scope>
</reference>
<keyword evidence="4" id="KW-0812">Transmembrane</keyword>
<comment type="caution">
    <text evidence="6">The sequence shown here is derived from an EMBL/GenBank/DDBJ whole genome shotgun (WGS) entry which is preliminary data.</text>
</comment>
<keyword evidence="1" id="KW-0328">Glycosyltransferase</keyword>
<feature type="transmembrane region" description="Helical" evidence="4">
    <location>
        <begin position="21"/>
        <end position="41"/>
    </location>
</feature>
<keyword evidence="7" id="KW-1185">Reference proteome</keyword>
<feature type="domain" description="Glycosyltransferase 61 catalytic" evidence="5">
    <location>
        <begin position="372"/>
        <end position="503"/>
    </location>
</feature>
<dbReference type="EMBL" id="CAXAQS010000014">
    <property type="protein sequence ID" value="CAK9249623.1"/>
    <property type="molecule type" value="Genomic_DNA"/>
</dbReference>
<gene>
    <name evidence="6" type="ORF">CSSPJE1EN1_LOCUS25001</name>
</gene>
<dbReference type="PANTHER" id="PTHR48437">
    <property type="entry name" value="INITIATOR BINDING DOMAIN-CONTAINING PROTEIN"/>
    <property type="match status" value="1"/>
</dbReference>
<accession>A0ABP0V5H2</accession>
<keyword evidence="4" id="KW-0472">Membrane</keyword>
<organism evidence="6 7">
    <name type="scientific">Sphagnum jensenii</name>
    <dbReference type="NCBI Taxonomy" id="128206"/>
    <lineage>
        <taxon>Eukaryota</taxon>
        <taxon>Viridiplantae</taxon>
        <taxon>Streptophyta</taxon>
        <taxon>Embryophyta</taxon>
        <taxon>Bryophyta</taxon>
        <taxon>Sphagnophytina</taxon>
        <taxon>Sphagnopsida</taxon>
        <taxon>Sphagnales</taxon>
        <taxon>Sphagnaceae</taxon>
        <taxon>Sphagnum</taxon>
    </lineage>
</organism>
<sequence length="562" mass="63306">MGTLKRKWLCRGIKRTCVKTVVVLLVMLNVLQLLVYLMHSWGGENAPSKFPPIVIQVSEKPWPHLPSFTSWAPESTVDPASCEAFFGNGFTQTFRVFESEPRLRMNLNRKSGLLDRSSFGFKEAMGAWTVRKDEGRLTGADVQTQHLEATQIEPLGEGSFHCFYSETLRTSICEGKNMVMNPEKIEMSEGGEPLESVIGRNEEDELPYFTSGAFQIIVRERGVRKPLFNKTLLQYVMPQGLIQEHTMQHLFEQIHTIPLNEVTCAQIVTQPVVAVTRFEYANLFHTVTDWYSAYITARIANLKQRPQLIFVDGHCKSSMDDGWQAMFSGLNFAKHLEGPVCFNHLIFAPLGYDTPLFKGLSQSIFCQGCSASDAEKGSRYQTPRLREFGEMFTSAFNLSTATHSPKEPRVAKVLFVRREDYLAHPRHTGKPESRLSNEEEVLEALKTWASQRASDELGVSVVNGLLAHMSMEEQLREVQEASIIVGAHGAGLSHVLFARPEKTAILELVSPYFIRPHFQAMSQWMGMEYHTIEMGSSEADCSQVTDRVDNILSGLLKKNAIS</sequence>
<protein>
    <recommendedName>
        <fullName evidence="5">Glycosyltransferase 61 catalytic domain-containing protein</fullName>
    </recommendedName>
</protein>
<evidence type="ECO:0000313" key="6">
    <source>
        <dbReference type="EMBL" id="CAK9249623.1"/>
    </source>
</evidence>
<dbReference type="InterPro" id="IPR049625">
    <property type="entry name" value="Glyco_transf_61_cat"/>
</dbReference>
<dbReference type="PANTHER" id="PTHR48437:SF1">
    <property type="entry name" value="INITIATOR BINDING DOMAIN-CONTAINING PROTEIN"/>
    <property type="match status" value="1"/>
</dbReference>
<keyword evidence="3" id="KW-0325">Glycoprotein</keyword>
<evidence type="ECO:0000256" key="3">
    <source>
        <dbReference type="ARBA" id="ARBA00023180"/>
    </source>
</evidence>
<proteinExistence type="predicted"/>